<comment type="caution">
    <text evidence="1">The sequence shown here is derived from an EMBL/GenBank/DDBJ whole genome shotgun (WGS) entry which is preliminary data.</text>
</comment>
<sequence>MTDIGRLRRAVRNEPLEGAGGWAPGLDVDGFLRKVTAELNGLPSVVVEVSS</sequence>
<organism evidence="1 2">
    <name type="scientific">Actinomadura pelletieri DSM 43383</name>
    <dbReference type="NCBI Taxonomy" id="1120940"/>
    <lineage>
        <taxon>Bacteria</taxon>
        <taxon>Bacillati</taxon>
        <taxon>Actinomycetota</taxon>
        <taxon>Actinomycetes</taxon>
        <taxon>Streptosporangiales</taxon>
        <taxon>Thermomonosporaceae</taxon>
        <taxon>Actinomadura</taxon>
    </lineage>
</organism>
<proteinExistence type="predicted"/>
<keyword evidence="2" id="KW-1185">Reference proteome</keyword>
<dbReference type="AlphaFoldDB" id="A0A495QT59"/>
<reference evidence="1 2" key="1">
    <citation type="submission" date="2018-10" db="EMBL/GenBank/DDBJ databases">
        <title>Genomic Encyclopedia of Archaeal and Bacterial Type Strains, Phase II (KMG-II): from individual species to whole genera.</title>
        <authorList>
            <person name="Goeker M."/>
        </authorList>
    </citation>
    <scope>NUCLEOTIDE SEQUENCE [LARGE SCALE GENOMIC DNA]</scope>
    <source>
        <strain evidence="1 2">DSM 43383</strain>
    </source>
</reference>
<evidence type="ECO:0000313" key="2">
    <source>
        <dbReference type="Proteomes" id="UP000274601"/>
    </source>
</evidence>
<dbReference type="EMBL" id="RBWU01000002">
    <property type="protein sequence ID" value="RKS76696.1"/>
    <property type="molecule type" value="Genomic_DNA"/>
</dbReference>
<accession>A0A495QT59</accession>
<gene>
    <name evidence="1" type="ORF">BZB76_2053</name>
</gene>
<name>A0A495QT59_9ACTN</name>
<dbReference type="Proteomes" id="UP000274601">
    <property type="component" value="Unassembled WGS sequence"/>
</dbReference>
<evidence type="ECO:0000313" key="1">
    <source>
        <dbReference type="EMBL" id="RKS76696.1"/>
    </source>
</evidence>
<protein>
    <submittedName>
        <fullName evidence="1">Uncharacterized protein</fullName>
    </submittedName>
</protein>